<gene>
    <name evidence="5" type="ORF">BZ3500_MVSOF-1268-A1-R1_CHR6-2G08544</name>
</gene>
<feature type="compositionally biased region" description="Low complexity" evidence="4">
    <location>
        <begin position="26"/>
        <end position="59"/>
    </location>
</feature>
<proteinExistence type="inferred from homology"/>
<feature type="compositionally biased region" description="Low complexity" evidence="4">
    <location>
        <begin position="96"/>
        <end position="111"/>
    </location>
</feature>
<evidence type="ECO:0000313" key="6">
    <source>
        <dbReference type="Proteomes" id="UP000249723"/>
    </source>
</evidence>
<dbReference type="GO" id="GO:0006412">
    <property type="term" value="P:translation"/>
    <property type="evidence" value="ECO:0007669"/>
    <property type="project" value="InterPro"/>
</dbReference>
<keyword evidence="6" id="KW-1185">Reference proteome</keyword>
<reference evidence="6" key="1">
    <citation type="submission" date="2016-10" db="EMBL/GenBank/DDBJ databases">
        <authorList>
            <person name="Jeantristanb JTB J.-T."/>
            <person name="Ricardo R."/>
        </authorList>
    </citation>
    <scope>NUCLEOTIDE SEQUENCE [LARGE SCALE GENOMIC DNA]</scope>
</reference>
<evidence type="ECO:0000256" key="1">
    <source>
        <dbReference type="ARBA" id="ARBA00006640"/>
    </source>
</evidence>
<protein>
    <submittedName>
        <fullName evidence="5">BZ3500_MvSof-1268-A1-R1_Chr6-2g08544 protein</fullName>
    </submittedName>
</protein>
<evidence type="ECO:0000256" key="4">
    <source>
        <dbReference type="SAM" id="MobiDB-lite"/>
    </source>
</evidence>
<dbReference type="InterPro" id="IPR052837">
    <property type="entry name" value="Mitoribosomal_bS21"/>
</dbReference>
<evidence type="ECO:0000313" key="5">
    <source>
        <dbReference type="EMBL" id="SCZ93230.1"/>
    </source>
</evidence>
<evidence type="ECO:0000256" key="3">
    <source>
        <dbReference type="ARBA" id="ARBA00023274"/>
    </source>
</evidence>
<accession>A0A2X0LL14</accession>
<dbReference type="OrthoDB" id="2501249at2759"/>
<dbReference type="Proteomes" id="UP000249723">
    <property type="component" value="Unassembled WGS sequence"/>
</dbReference>
<dbReference type="EMBL" id="FMWP01000047">
    <property type="protein sequence ID" value="SCZ93230.1"/>
    <property type="molecule type" value="Genomic_DNA"/>
</dbReference>
<evidence type="ECO:0000256" key="2">
    <source>
        <dbReference type="ARBA" id="ARBA00022980"/>
    </source>
</evidence>
<feature type="region of interest" description="Disordered" evidence="4">
    <location>
        <begin position="26"/>
        <end position="116"/>
    </location>
</feature>
<sequence length="231" mass="25551">MASLRTAFGALLRPRSSTPIVVATRAFTSSASVRSTSPSEPSTTTGAAAPPASEAKSGSHGASYQSQVLNQATQRLKSHPTPGKSANPNLRGPSFPSTRAPSSSRNRAPASDLYDWSRAMRSTPIPRTLQPEPQQSPEEIWASTNPIGYTLPVTTTTARSIPVRKRDVARAYRALNRILNQNNVRKELRRQERFEGPSDKRVRLDSERHRRRFQVEVGKQVGKAMRLRQRI</sequence>
<dbReference type="GO" id="GO:0005840">
    <property type="term" value="C:ribosome"/>
    <property type="evidence" value="ECO:0007669"/>
    <property type="project" value="UniProtKB-KW"/>
</dbReference>
<dbReference type="AlphaFoldDB" id="A0A2X0LL14"/>
<dbReference type="InterPro" id="IPR001911">
    <property type="entry name" value="Ribosomal_bS21"/>
</dbReference>
<dbReference type="NCBIfam" id="TIGR00030">
    <property type="entry name" value="S21p"/>
    <property type="match status" value="1"/>
</dbReference>
<dbReference type="GO" id="GO:0003735">
    <property type="term" value="F:structural constituent of ribosome"/>
    <property type="evidence" value="ECO:0007669"/>
    <property type="project" value="InterPro"/>
</dbReference>
<keyword evidence="2" id="KW-0689">Ribosomal protein</keyword>
<dbReference type="PANTHER" id="PTHR41237">
    <property type="entry name" value="37S RIBOSOMAL PROTEIN MRP21, MITOCHONDRIAL"/>
    <property type="match status" value="1"/>
</dbReference>
<keyword evidence="3" id="KW-0687">Ribonucleoprotein</keyword>
<dbReference type="PANTHER" id="PTHR41237:SF1">
    <property type="entry name" value="SMALL RIBOSOMAL SUBUNIT PROTEIN BS21M"/>
    <property type="match status" value="1"/>
</dbReference>
<name>A0A2X0LL14_9BASI</name>
<dbReference type="STRING" id="289078.A0A2X0LL14"/>
<comment type="similarity">
    <text evidence="1">Belongs to the bacterial ribosomal protein bS21 family.</text>
</comment>
<dbReference type="GO" id="GO:1990904">
    <property type="term" value="C:ribonucleoprotein complex"/>
    <property type="evidence" value="ECO:0007669"/>
    <property type="project" value="UniProtKB-KW"/>
</dbReference>
<dbReference type="Pfam" id="PF01165">
    <property type="entry name" value="Ribosomal_S21"/>
    <property type="match status" value="1"/>
</dbReference>
<feature type="compositionally biased region" description="Polar residues" evidence="4">
    <location>
        <begin position="60"/>
        <end position="75"/>
    </location>
</feature>
<organism evidence="5 6">
    <name type="scientific">Microbotryum saponariae</name>
    <dbReference type="NCBI Taxonomy" id="289078"/>
    <lineage>
        <taxon>Eukaryota</taxon>
        <taxon>Fungi</taxon>
        <taxon>Dikarya</taxon>
        <taxon>Basidiomycota</taxon>
        <taxon>Pucciniomycotina</taxon>
        <taxon>Microbotryomycetes</taxon>
        <taxon>Microbotryales</taxon>
        <taxon>Microbotryaceae</taxon>
        <taxon>Microbotryum</taxon>
    </lineage>
</organism>